<sequence>METGWGKGGNKFLIEFLHEQRLFIDDDGPSDPEDKDSGGHEDYYYDHDNKDSVVLYFYSRYSTSKQKCDKKKENE</sequence>
<feature type="compositionally biased region" description="Acidic residues" evidence="1">
    <location>
        <begin position="25"/>
        <end position="34"/>
    </location>
</feature>
<evidence type="ECO:0000256" key="1">
    <source>
        <dbReference type="SAM" id="MobiDB-lite"/>
    </source>
</evidence>
<proteinExistence type="predicted"/>
<keyword evidence="3" id="KW-1185">Reference proteome</keyword>
<evidence type="ECO:0000313" key="3">
    <source>
        <dbReference type="Proteomes" id="UP000887116"/>
    </source>
</evidence>
<dbReference type="Proteomes" id="UP000887116">
    <property type="component" value="Unassembled WGS sequence"/>
</dbReference>
<dbReference type="EMBL" id="BMAO01020809">
    <property type="protein sequence ID" value="GFQ70053.1"/>
    <property type="molecule type" value="Genomic_DNA"/>
</dbReference>
<feature type="region of interest" description="Disordered" evidence="1">
    <location>
        <begin position="24"/>
        <end position="44"/>
    </location>
</feature>
<feature type="compositionally biased region" description="Basic and acidic residues" evidence="1">
    <location>
        <begin position="35"/>
        <end position="44"/>
    </location>
</feature>
<gene>
    <name evidence="2" type="ORF">TNCT_292771</name>
</gene>
<reference evidence="2" key="1">
    <citation type="submission" date="2020-07" db="EMBL/GenBank/DDBJ databases">
        <title>Multicomponent nature underlies the extraordinary mechanical properties of spider dragline silk.</title>
        <authorList>
            <person name="Kono N."/>
            <person name="Nakamura H."/>
            <person name="Mori M."/>
            <person name="Yoshida Y."/>
            <person name="Ohtoshi R."/>
            <person name="Malay A.D."/>
            <person name="Moran D.A.P."/>
            <person name="Tomita M."/>
            <person name="Numata K."/>
            <person name="Arakawa K."/>
        </authorList>
    </citation>
    <scope>NUCLEOTIDE SEQUENCE</scope>
</reference>
<name>A0A8X6KF49_TRICU</name>
<accession>A0A8X6KF49</accession>
<dbReference type="AlphaFoldDB" id="A0A8X6KF49"/>
<organism evidence="2 3">
    <name type="scientific">Trichonephila clavata</name>
    <name type="common">Joro spider</name>
    <name type="synonym">Nephila clavata</name>
    <dbReference type="NCBI Taxonomy" id="2740835"/>
    <lineage>
        <taxon>Eukaryota</taxon>
        <taxon>Metazoa</taxon>
        <taxon>Ecdysozoa</taxon>
        <taxon>Arthropoda</taxon>
        <taxon>Chelicerata</taxon>
        <taxon>Arachnida</taxon>
        <taxon>Araneae</taxon>
        <taxon>Araneomorphae</taxon>
        <taxon>Entelegynae</taxon>
        <taxon>Araneoidea</taxon>
        <taxon>Nephilidae</taxon>
        <taxon>Trichonephila</taxon>
    </lineage>
</organism>
<evidence type="ECO:0000313" key="2">
    <source>
        <dbReference type="EMBL" id="GFQ70053.1"/>
    </source>
</evidence>
<comment type="caution">
    <text evidence="2">The sequence shown here is derived from an EMBL/GenBank/DDBJ whole genome shotgun (WGS) entry which is preliminary data.</text>
</comment>
<protein>
    <submittedName>
        <fullName evidence="2">Uncharacterized protein</fullName>
    </submittedName>
</protein>